<dbReference type="Gene3D" id="1.10.10.10">
    <property type="entry name" value="Winged helix-like DNA-binding domain superfamily/Winged helix DNA-binding domain"/>
    <property type="match status" value="1"/>
</dbReference>
<dbReference type="Pfam" id="PF12802">
    <property type="entry name" value="MarR_2"/>
    <property type="match status" value="1"/>
</dbReference>
<dbReference type="SUPFAM" id="SSF46785">
    <property type="entry name" value="Winged helix' DNA-binding domain"/>
    <property type="match status" value="1"/>
</dbReference>
<dbReference type="InterPro" id="IPR036390">
    <property type="entry name" value="WH_DNA-bd_sf"/>
</dbReference>
<gene>
    <name evidence="2" type="ORF">SERN_1866</name>
</gene>
<dbReference type="GO" id="GO:0003700">
    <property type="term" value="F:DNA-binding transcription factor activity"/>
    <property type="evidence" value="ECO:0007669"/>
    <property type="project" value="InterPro"/>
</dbReference>
<dbReference type="AlphaFoldDB" id="A0A4Z1E1A5"/>
<name>A0A4Z1E1A5_9MICO</name>
<dbReference type="EMBL" id="RHPJ01000003">
    <property type="protein sequence ID" value="TGO04273.1"/>
    <property type="molecule type" value="Genomic_DNA"/>
</dbReference>
<feature type="domain" description="HTH marR-type" evidence="1">
    <location>
        <begin position="18"/>
        <end position="146"/>
    </location>
</feature>
<dbReference type="SMART" id="SM00347">
    <property type="entry name" value="HTH_MARR"/>
    <property type="match status" value="1"/>
</dbReference>
<dbReference type="InterPro" id="IPR036388">
    <property type="entry name" value="WH-like_DNA-bd_sf"/>
</dbReference>
<reference evidence="2 3" key="1">
    <citation type="submission" date="2018-11" db="EMBL/GenBank/DDBJ databases">
        <title>Complete genome sequencing of the Actinobacteria Serinibacter sp. K3-2.</title>
        <authorList>
            <person name="Rakitin A.L."/>
            <person name="Beletsky A.V."/>
            <person name="Mardanov A.V."/>
            <person name="Ravin N.V."/>
            <person name="Gromova A.S."/>
            <person name="Filippova S.N."/>
            <person name="Gal'Chenko V.F."/>
        </authorList>
    </citation>
    <scope>NUCLEOTIDE SEQUENCE [LARGE SCALE GENOMIC DNA]</scope>
    <source>
        <strain evidence="2 3">K3-2</strain>
    </source>
</reference>
<dbReference type="GO" id="GO:0006950">
    <property type="term" value="P:response to stress"/>
    <property type="evidence" value="ECO:0007669"/>
    <property type="project" value="TreeGrafter"/>
</dbReference>
<dbReference type="InterPro" id="IPR039422">
    <property type="entry name" value="MarR/SlyA-like"/>
</dbReference>
<dbReference type="PRINTS" id="PR00598">
    <property type="entry name" value="HTHMARR"/>
</dbReference>
<organism evidence="2 3">
    <name type="scientific">Serinibacter arcticus</name>
    <dbReference type="NCBI Taxonomy" id="1655435"/>
    <lineage>
        <taxon>Bacteria</taxon>
        <taxon>Bacillati</taxon>
        <taxon>Actinomycetota</taxon>
        <taxon>Actinomycetes</taxon>
        <taxon>Micrococcales</taxon>
        <taxon>Beutenbergiaceae</taxon>
        <taxon>Serinibacter</taxon>
    </lineage>
</organism>
<evidence type="ECO:0000259" key="1">
    <source>
        <dbReference type="PROSITE" id="PS50995"/>
    </source>
</evidence>
<evidence type="ECO:0000313" key="2">
    <source>
        <dbReference type="EMBL" id="TGO04273.1"/>
    </source>
</evidence>
<proteinExistence type="predicted"/>
<protein>
    <submittedName>
        <fullName evidence="2">Transcriptional regulator, MarR family</fullName>
    </submittedName>
</protein>
<dbReference type="PANTHER" id="PTHR33164">
    <property type="entry name" value="TRANSCRIPTIONAL REGULATOR, MARR FAMILY"/>
    <property type="match status" value="1"/>
</dbReference>
<dbReference type="PANTHER" id="PTHR33164:SF43">
    <property type="entry name" value="HTH-TYPE TRANSCRIPTIONAL REPRESSOR YETL"/>
    <property type="match status" value="1"/>
</dbReference>
<dbReference type="Proteomes" id="UP000297318">
    <property type="component" value="Unassembled WGS sequence"/>
</dbReference>
<dbReference type="InterPro" id="IPR000835">
    <property type="entry name" value="HTH_MarR-typ"/>
</dbReference>
<evidence type="ECO:0000313" key="3">
    <source>
        <dbReference type="Proteomes" id="UP000297318"/>
    </source>
</evidence>
<dbReference type="PROSITE" id="PS50995">
    <property type="entry name" value="HTH_MARR_2"/>
    <property type="match status" value="1"/>
</dbReference>
<comment type="caution">
    <text evidence="2">The sequence shown here is derived from an EMBL/GenBank/DDBJ whole genome shotgun (WGS) entry which is preliminary data.</text>
</comment>
<accession>A0A4Z1E1A5</accession>
<sequence length="152" mass="16461">MSDVADLAARGAWKQTESLTLLREVMGLESGVRAHLASATGLSETEVQALEHLSRRPIGPAEIARLLDVSTAASTGIVDRLEAKGHVERRPHGRDRRRTEVVLTDSARREVVSHLGAMFRSIAEVDASLTEEERVVVVRFLRGAITAAEAAS</sequence>
<keyword evidence="3" id="KW-1185">Reference proteome</keyword>